<dbReference type="SMART" id="SM00241">
    <property type="entry name" value="ZP"/>
    <property type="match status" value="1"/>
</dbReference>
<dbReference type="Pfam" id="PF26060">
    <property type="entry name" value="TGFBR3_N"/>
    <property type="match status" value="2"/>
</dbReference>
<dbReference type="GO" id="GO:0005576">
    <property type="term" value="C:extracellular region"/>
    <property type="evidence" value="ECO:0007669"/>
    <property type="project" value="UniProtKB-SubCell"/>
</dbReference>
<evidence type="ECO:0000256" key="6">
    <source>
        <dbReference type="ARBA" id="ARBA00022692"/>
    </source>
</evidence>
<keyword evidence="4" id="KW-0964">Secreted</keyword>
<keyword evidence="9 13" id="KW-0472">Membrane</keyword>
<keyword evidence="6 13" id="KW-0812">Transmembrane</keyword>
<evidence type="ECO:0000259" key="14">
    <source>
        <dbReference type="PROSITE" id="PS51034"/>
    </source>
</evidence>
<evidence type="ECO:0000313" key="16">
    <source>
        <dbReference type="Proteomes" id="UP000829720"/>
    </source>
</evidence>
<evidence type="ECO:0000256" key="3">
    <source>
        <dbReference type="ARBA" id="ARBA00022475"/>
    </source>
</evidence>
<feature type="compositionally biased region" description="Polar residues" evidence="12">
    <location>
        <begin position="696"/>
        <end position="719"/>
    </location>
</feature>
<dbReference type="PANTHER" id="PTHR14002">
    <property type="entry name" value="ENDOGLIN/TGF-BETA RECEPTOR TYPE III"/>
    <property type="match status" value="1"/>
</dbReference>
<evidence type="ECO:0000256" key="5">
    <source>
        <dbReference type="ARBA" id="ARBA00022553"/>
    </source>
</evidence>
<accession>A0A8T3CVT8</accession>
<dbReference type="GO" id="GO:0050431">
    <property type="term" value="F:transforming growth factor beta binding"/>
    <property type="evidence" value="ECO:0007669"/>
    <property type="project" value="TreeGrafter"/>
</dbReference>
<dbReference type="Gene3D" id="2.60.40.4100">
    <property type="entry name" value="Zona pellucida, ZP-C domain"/>
    <property type="match status" value="1"/>
</dbReference>
<keyword evidence="7" id="KW-0732">Signal</keyword>
<dbReference type="PROSITE" id="PS51034">
    <property type="entry name" value="ZP_2"/>
    <property type="match status" value="1"/>
</dbReference>
<dbReference type="InterPro" id="IPR001507">
    <property type="entry name" value="ZP_dom"/>
</dbReference>
<dbReference type="GO" id="GO:0016477">
    <property type="term" value="P:cell migration"/>
    <property type="evidence" value="ECO:0007669"/>
    <property type="project" value="TreeGrafter"/>
</dbReference>
<keyword evidence="11" id="KW-0325">Glycoprotein</keyword>
<dbReference type="InterPro" id="IPR042235">
    <property type="entry name" value="ZP-C_dom"/>
</dbReference>
<evidence type="ECO:0000256" key="9">
    <source>
        <dbReference type="ARBA" id="ARBA00023136"/>
    </source>
</evidence>
<keyword evidence="3" id="KW-1003">Cell membrane</keyword>
<dbReference type="GO" id="GO:0017015">
    <property type="term" value="P:regulation of transforming growth factor beta receptor signaling pathway"/>
    <property type="evidence" value="ECO:0007669"/>
    <property type="project" value="TreeGrafter"/>
</dbReference>
<comment type="subcellular location">
    <subcellularLocation>
        <location evidence="1">Cell membrane</location>
        <topology evidence="1">Single-pass type I membrane protein</topology>
    </subcellularLocation>
    <subcellularLocation>
        <location evidence="2">Secreted</location>
    </subcellularLocation>
</comment>
<dbReference type="InterPro" id="IPR017977">
    <property type="entry name" value="ZP_dom_CS"/>
</dbReference>
<evidence type="ECO:0000256" key="12">
    <source>
        <dbReference type="SAM" id="MobiDB-lite"/>
    </source>
</evidence>
<feature type="transmembrane region" description="Helical" evidence="13">
    <location>
        <begin position="656"/>
        <end position="678"/>
    </location>
</feature>
<evidence type="ECO:0000256" key="11">
    <source>
        <dbReference type="ARBA" id="ARBA00023180"/>
    </source>
</evidence>
<evidence type="ECO:0000256" key="4">
    <source>
        <dbReference type="ARBA" id="ARBA00022525"/>
    </source>
</evidence>
<proteinExistence type="predicted"/>
<dbReference type="InterPro" id="IPR055355">
    <property type="entry name" value="ZP-C"/>
</dbReference>
<evidence type="ECO:0000256" key="7">
    <source>
        <dbReference type="ARBA" id="ARBA00022729"/>
    </source>
</evidence>
<evidence type="ECO:0000256" key="10">
    <source>
        <dbReference type="ARBA" id="ARBA00023157"/>
    </source>
</evidence>
<name>A0A8T3CVT8_9TELE</name>
<dbReference type="GO" id="GO:0007179">
    <property type="term" value="P:transforming growth factor beta receptor signaling pathway"/>
    <property type="evidence" value="ECO:0007669"/>
    <property type="project" value="TreeGrafter"/>
</dbReference>
<dbReference type="InterPro" id="IPR058899">
    <property type="entry name" value="TGFBR3/Endoglin-like_N"/>
</dbReference>
<dbReference type="GO" id="GO:0001837">
    <property type="term" value="P:epithelial to mesenchymal transition"/>
    <property type="evidence" value="ECO:0007669"/>
    <property type="project" value="TreeGrafter"/>
</dbReference>
<dbReference type="GO" id="GO:0005539">
    <property type="term" value="F:glycosaminoglycan binding"/>
    <property type="evidence" value="ECO:0007669"/>
    <property type="project" value="TreeGrafter"/>
</dbReference>
<evidence type="ECO:0000256" key="2">
    <source>
        <dbReference type="ARBA" id="ARBA00004613"/>
    </source>
</evidence>
<dbReference type="Gene3D" id="2.60.40.3210">
    <property type="entry name" value="Zona pellucida, ZP-N domain"/>
    <property type="match status" value="1"/>
</dbReference>
<dbReference type="PROSITE" id="PS00682">
    <property type="entry name" value="ZP_1"/>
    <property type="match status" value="1"/>
</dbReference>
<keyword evidence="5" id="KW-0597">Phosphoprotein</keyword>
<reference evidence="15" key="1">
    <citation type="submission" date="2021-01" db="EMBL/GenBank/DDBJ databases">
        <authorList>
            <person name="Zahm M."/>
            <person name="Roques C."/>
            <person name="Cabau C."/>
            <person name="Klopp C."/>
            <person name="Donnadieu C."/>
            <person name="Jouanno E."/>
            <person name="Lampietro C."/>
            <person name="Louis A."/>
            <person name="Herpin A."/>
            <person name="Echchiki A."/>
            <person name="Berthelot C."/>
            <person name="Parey E."/>
            <person name="Roest-Crollius H."/>
            <person name="Braasch I."/>
            <person name="Postlethwait J."/>
            <person name="Bobe J."/>
            <person name="Montfort J."/>
            <person name="Bouchez O."/>
            <person name="Begum T."/>
            <person name="Mejri S."/>
            <person name="Adams A."/>
            <person name="Chen W.-J."/>
            <person name="Guiguen Y."/>
        </authorList>
    </citation>
    <scope>NUCLEOTIDE SEQUENCE</scope>
    <source>
        <tissue evidence="15">Blood</tissue>
    </source>
</reference>
<gene>
    <name evidence="15" type="ORF">AGOR_G00178480</name>
</gene>
<dbReference type="PANTHER" id="PTHR14002:SF45">
    <property type="entry name" value="ZP DOMAIN-CONTAINING PROTEIN"/>
    <property type="match status" value="1"/>
</dbReference>
<keyword evidence="8 13" id="KW-1133">Transmembrane helix</keyword>
<dbReference type="EMBL" id="JAERUA010000016">
    <property type="protein sequence ID" value="KAI1889363.1"/>
    <property type="molecule type" value="Genomic_DNA"/>
</dbReference>
<feature type="region of interest" description="Disordered" evidence="12">
    <location>
        <begin position="688"/>
        <end position="719"/>
    </location>
</feature>
<feature type="domain" description="ZP" evidence="14">
    <location>
        <begin position="312"/>
        <end position="595"/>
    </location>
</feature>
<dbReference type="Proteomes" id="UP000829720">
    <property type="component" value="Unassembled WGS sequence"/>
</dbReference>
<keyword evidence="16" id="KW-1185">Reference proteome</keyword>
<sequence>MVSEGSEIQFEPGNFSLSCEVLKETLPHGNEHLLTWGQKKYKAVTSFSELKVAQDVYIKVGEDPVFSDTCKIDNKFLSLNYLAGYVQPQPSKGCVLSGPGQDREVHIIELQAPNSSSAFQVDVIVDIKPLEADGPLHRDLVLVLKCEKSVNWVIKSHRVIGKLEVLTSDSISLGPDTERLMQVSKTPKHILPSGSQALIQWAEEQGYSPVTSFTSTPVANHFNLRLREPDMVDPLDSIFPPELAILRNSNPQPGPGASPPHVGLPFPFPRVGGPPDRGVPYLPVLPSVEERPWMGRGPEEQPDSLNVGLSVQCEEHRMVVSVDKATLKANGYGGANLTLQDPECKATTNATHYILETPLTGCQTAKYPYLPSPVVIYINSVIISPSESDDGSGWPLDYEDMESGDVGFPMDTEGMERAFLESMGLRPSILFNCTYKKNQDPPAPFPRVGPAKDPVNNVTFSMELYNTDLFRYPETFVTTSENKPVFVEVSVTKANQELGFMIQTCFISPNSNANIPSDYTLIENICPTDDSVKYYPQRADFPIPHAQMDRKRFSFTFRSKFNMSLLFLHCEMSPCTKRRGDSQGLPECIQPDEACTSVNVDVIMAMLMNTKTSTKPLVVVSDQKPQESTVPSIPQRPQTPVDAQTNIMYVLDTPTVVGIAFTAFVIGALLTGALWFIYSHTGETARRQQVPKSLPASENSSAAHSIGSTQSTPCSSSTA</sequence>
<evidence type="ECO:0000313" key="15">
    <source>
        <dbReference type="EMBL" id="KAI1889363.1"/>
    </source>
</evidence>
<dbReference type="InterPro" id="IPR055356">
    <property type="entry name" value="ZP-N"/>
</dbReference>
<evidence type="ECO:0000256" key="1">
    <source>
        <dbReference type="ARBA" id="ARBA00004251"/>
    </source>
</evidence>
<evidence type="ECO:0000256" key="8">
    <source>
        <dbReference type="ARBA" id="ARBA00022989"/>
    </source>
</evidence>
<dbReference type="GO" id="GO:0005114">
    <property type="term" value="F:type II transforming growth factor beta receptor binding"/>
    <property type="evidence" value="ECO:0007669"/>
    <property type="project" value="TreeGrafter"/>
</dbReference>
<protein>
    <recommendedName>
        <fullName evidence="14">ZP domain-containing protein</fullName>
    </recommendedName>
</protein>
<dbReference type="Pfam" id="PF00100">
    <property type="entry name" value="Zona_pellucida"/>
    <property type="match status" value="1"/>
</dbReference>
<dbReference type="AlphaFoldDB" id="A0A8T3CVT8"/>
<dbReference type="GO" id="GO:0005024">
    <property type="term" value="F:transforming growth factor beta receptor activity"/>
    <property type="evidence" value="ECO:0007669"/>
    <property type="project" value="TreeGrafter"/>
</dbReference>
<dbReference type="OrthoDB" id="6420824at2759"/>
<evidence type="ECO:0000256" key="13">
    <source>
        <dbReference type="SAM" id="Phobius"/>
    </source>
</evidence>
<dbReference type="Pfam" id="PF23344">
    <property type="entry name" value="ZP-N"/>
    <property type="match status" value="1"/>
</dbReference>
<keyword evidence="10" id="KW-1015">Disulfide bond</keyword>
<comment type="caution">
    <text evidence="15">The sequence shown here is derived from an EMBL/GenBank/DDBJ whole genome shotgun (WGS) entry which is preliminary data.</text>
</comment>
<organism evidence="15 16">
    <name type="scientific">Albula goreensis</name>
    <dbReference type="NCBI Taxonomy" id="1534307"/>
    <lineage>
        <taxon>Eukaryota</taxon>
        <taxon>Metazoa</taxon>
        <taxon>Chordata</taxon>
        <taxon>Craniata</taxon>
        <taxon>Vertebrata</taxon>
        <taxon>Euteleostomi</taxon>
        <taxon>Actinopterygii</taxon>
        <taxon>Neopterygii</taxon>
        <taxon>Teleostei</taxon>
        <taxon>Albuliformes</taxon>
        <taxon>Albulidae</taxon>
        <taxon>Albula</taxon>
    </lineage>
</organism>